<gene>
    <name evidence="7" type="ORF">Q4494_09265</name>
</gene>
<dbReference type="InterPro" id="IPR009003">
    <property type="entry name" value="Peptidase_S1_PA"/>
</dbReference>
<dbReference type="Proteomes" id="UP001169823">
    <property type="component" value="Unassembled WGS sequence"/>
</dbReference>
<keyword evidence="4 5" id="KW-0720">Serine protease</keyword>
<evidence type="ECO:0000256" key="3">
    <source>
        <dbReference type="ARBA" id="ARBA00022801"/>
    </source>
</evidence>
<keyword evidence="2 5" id="KW-0645">Protease</keyword>
<dbReference type="EMBL" id="JAUOPJ010000007">
    <property type="protein sequence ID" value="MDO6457266.1"/>
    <property type="molecule type" value="Genomic_DNA"/>
</dbReference>
<comment type="subcellular location">
    <subcellularLocation>
        <location evidence="1">Secreted</location>
    </subcellularLocation>
</comment>
<organism evidence="7 8">
    <name type="scientific">Celeribacter halophilus</name>
    <dbReference type="NCBI Taxonomy" id="576117"/>
    <lineage>
        <taxon>Bacteria</taxon>
        <taxon>Pseudomonadati</taxon>
        <taxon>Pseudomonadota</taxon>
        <taxon>Alphaproteobacteria</taxon>
        <taxon>Rhodobacterales</taxon>
        <taxon>Roseobacteraceae</taxon>
        <taxon>Celeribacter</taxon>
    </lineage>
</organism>
<evidence type="ECO:0000313" key="7">
    <source>
        <dbReference type="EMBL" id="MDO6457266.1"/>
    </source>
</evidence>
<dbReference type="GO" id="GO:0005576">
    <property type="term" value="C:extracellular region"/>
    <property type="evidence" value="ECO:0007669"/>
    <property type="project" value="UniProtKB-SubCell"/>
</dbReference>
<dbReference type="Pfam" id="PF13365">
    <property type="entry name" value="Trypsin_2"/>
    <property type="match status" value="1"/>
</dbReference>
<reference evidence="7" key="1">
    <citation type="submission" date="2023-07" db="EMBL/GenBank/DDBJ databases">
        <title>Genome content predicts the carbon catabolic preferences of heterotrophic bacteria.</title>
        <authorList>
            <person name="Gralka M."/>
        </authorList>
    </citation>
    <scope>NUCLEOTIDE SEQUENCE</scope>
    <source>
        <strain evidence="7">I2M02</strain>
    </source>
</reference>
<dbReference type="EC" id="3.4.21.-" evidence="5"/>
<evidence type="ECO:0000256" key="5">
    <source>
        <dbReference type="RuleBase" id="RU004296"/>
    </source>
</evidence>
<evidence type="ECO:0000256" key="4">
    <source>
        <dbReference type="ARBA" id="ARBA00022825"/>
    </source>
</evidence>
<dbReference type="PANTHER" id="PTHR43019">
    <property type="entry name" value="SERINE ENDOPROTEASE DEGS"/>
    <property type="match status" value="1"/>
</dbReference>
<evidence type="ECO:0000256" key="6">
    <source>
        <dbReference type="SAM" id="MobiDB-lite"/>
    </source>
</evidence>
<dbReference type="GO" id="GO:0006508">
    <property type="term" value="P:proteolysis"/>
    <property type="evidence" value="ECO:0007669"/>
    <property type="project" value="UniProtKB-KW"/>
</dbReference>
<accession>A0AAW7XSM1</accession>
<feature type="region of interest" description="Disordered" evidence="6">
    <location>
        <begin position="257"/>
        <end position="281"/>
    </location>
</feature>
<dbReference type="RefSeq" id="WP_303479981.1">
    <property type="nucleotide sequence ID" value="NZ_JAUOPJ010000007.1"/>
</dbReference>
<keyword evidence="3 5" id="KW-0378">Hydrolase</keyword>
<dbReference type="PANTHER" id="PTHR43019:SF23">
    <property type="entry name" value="PROTEASE DO-LIKE 5, CHLOROPLASTIC"/>
    <property type="match status" value="1"/>
</dbReference>
<dbReference type="AlphaFoldDB" id="A0AAW7XSM1"/>
<dbReference type="PRINTS" id="PR00839">
    <property type="entry name" value="V8PROTEASE"/>
</dbReference>
<comment type="similarity">
    <text evidence="5">Belongs to the peptidase S1B family.</text>
</comment>
<name>A0AAW7XSM1_9RHOB</name>
<comment type="caution">
    <text evidence="7">The sequence shown here is derived from an EMBL/GenBank/DDBJ whole genome shotgun (WGS) entry which is preliminary data.</text>
</comment>
<evidence type="ECO:0000313" key="8">
    <source>
        <dbReference type="Proteomes" id="UP001169823"/>
    </source>
</evidence>
<protein>
    <recommendedName>
        <fullName evidence="5">Serine protease</fullName>
        <ecNumber evidence="5">3.4.21.-</ecNumber>
    </recommendedName>
</protein>
<evidence type="ECO:0000256" key="2">
    <source>
        <dbReference type="ARBA" id="ARBA00022670"/>
    </source>
</evidence>
<evidence type="ECO:0000256" key="1">
    <source>
        <dbReference type="ARBA" id="ARBA00004613"/>
    </source>
</evidence>
<sequence length="478" mass="51687">MRVLRQFLLIFVFLFGTFSVSAQEYDRLFDPFTPSRYSRDELRFLQLGLALEGYYNGLLDGAWGRISNRAITQYANQEFDDPPQEIHAAFLAYSTADFLVSDQWEMRYFDDLGLSFLIPTEALIEAAHTDHFLNYEHSGSSLKLSIGFGDLNWAEQVHQYALDFGTSYDAPYTVRKPGMAITSATNRMGQTLYVRSLLWRGQWSTLMISAYEQDAGLLAAITASITTERNASLYVPEGGYLFSVVATTSELLDALEEDATPEPSRNAGILPEDEDAAGSSGTGFVVSAEGHILTNAHVVEGCHTLTVNDRDARLINISTTFDLALLQTDMPSNQPVAMFASSTARLNQDVIAVGYPYAGLLGGVNVTRGAVSSMTGLGGDETTMQITAPVQPGNSGGPVLSDKGEVLGVVVSKLDALVVADALGDIPQNVNFAIRGEAAKLFLSLNGVTPQNGTSDMVLSPVELAEKATGFTVFIACE</sequence>
<dbReference type="InterPro" id="IPR008256">
    <property type="entry name" value="Peptidase_S1B"/>
</dbReference>
<dbReference type="GO" id="GO:0008236">
    <property type="term" value="F:serine-type peptidase activity"/>
    <property type="evidence" value="ECO:0007669"/>
    <property type="project" value="UniProtKB-KW"/>
</dbReference>
<dbReference type="SUPFAM" id="SSF50494">
    <property type="entry name" value="Trypsin-like serine proteases"/>
    <property type="match status" value="1"/>
</dbReference>
<dbReference type="Gene3D" id="2.40.10.120">
    <property type="match status" value="1"/>
</dbReference>
<proteinExistence type="inferred from homology"/>